<proteinExistence type="predicted"/>
<dbReference type="SMART" id="SM00347">
    <property type="entry name" value="HTH_MARR"/>
    <property type="match status" value="1"/>
</dbReference>
<accession>A0A2N7S5Y5</accession>
<dbReference type="AlphaFoldDB" id="A0A2N7S5Y5"/>
<dbReference type="OMA" id="WRQTHLG"/>
<feature type="domain" description="HTH marR-type" evidence="1">
    <location>
        <begin position="8"/>
        <end position="141"/>
    </location>
</feature>
<dbReference type="GO" id="GO:0003700">
    <property type="term" value="F:DNA-binding transcription factor activity"/>
    <property type="evidence" value="ECO:0007669"/>
    <property type="project" value="InterPro"/>
</dbReference>
<dbReference type="Gene3D" id="1.10.10.10">
    <property type="entry name" value="Winged helix-like DNA-binding domain superfamily/Winged helix DNA-binding domain"/>
    <property type="match status" value="1"/>
</dbReference>
<sequence>MSMDPPQQLSVGTLLFIAQRAFEEEIATALHEQGFQFTLAQGRLAARIAQQGSRLTELADAAGITKQSAAYLLKELERSGLVLRQPDPSDARAQRVLLTTRGLAAQQAARGIEQGIERRWAQLIGAANFARLKSALEDLRPHLDRHQGDSD</sequence>
<dbReference type="InterPro" id="IPR000835">
    <property type="entry name" value="HTH_MarR-typ"/>
</dbReference>
<dbReference type="RefSeq" id="WP_013348383.1">
    <property type="nucleotide sequence ID" value="NZ_JABUYH010000039.1"/>
</dbReference>
<dbReference type="InterPro" id="IPR036388">
    <property type="entry name" value="WH-like_DNA-bd_sf"/>
</dbReference>
<evidence type="ECO:0000313" key="2">
    <source>
        <dbReference type="EMBL" id="PMQ21546.1"/>
    </source>
</evidence>
<organism evidence="2 3">
    <name type="scientific">Glutamicibacter arilaitensis</name>
    <dbReference type="NCBI Taxonomy" id="256701"/>
    <lineage>
        <taxon>Bacteria</taxon>
        <taxon>Bacillati</taxon>
        <taxon>Actinomycetota</taxon>
        <taxon>Actinomycetes</taxon>
        <taxon>Micrococcales</taxon>
        <taxon>Micrococcaceae</taxon>
        <taxon>Glutamicibacter</taxon>
    </lineage>
</organism>
<reference evidence="2 3" key="1">
    <citation type="journal article" date="2017" name="Elife">
        <title>Extensive horizontal gene transfer in cheese-associated bacteria.</title>
        <authorList>
            <person name="Bonham K.S."/>
            <person name="Wolfe B.E."/>
            <person name="Dutton R.J."/>
        </authorList>
    </citation>
    <scope>NUCLEOTIDE SEQUENCE [LARGE SCALE GENOMIC DNA]</scope>
    <source>
        <strain evidence="2 3">JB182</strain>
    </source>
</reference>
<dbReference type="Proteomes" id="UP000235739">
    <property type="component" value="Unassembled WGS sequence"/>
</dbReference>
<comment type="caution">
    <text evidence="2">The sequence shown here is derived from an EMBL/GenBank/DDBJ whole genome shotgun (WGS) entry which is preliminary data.</text>
</comment>
<protein>
    <submittedName>
        <fullName evidence="2">MarR family transcriptional regulator</fullName>
    </submittedName>
</protein>
<dbReference type="PROSITE" id="PS50995">
    <property type="entry name" value="HTH_MARR_2"/>
    <property type="match status" value="1"/>
</dbReference>
<gene>
    <name evidence="2" type="ORF">CIK84_08425</name>
</gene>
<dbReference type="InterPro" id="IPR036390">
    <property type="entry name" value="WH_DNA-bd_sf"/>
</dbReference>
<dbReference type="PANTHER" id="PTHR33164:SF99">
    <property type="entry name" value="MARR FAMILY REGULATORY PROTEIN"/>
    <property type="match status" value="1"/>
</dbReference>
<dbReference type="InterPro" id="IPR039422">
    <property type="entry name" value="MarR/SlyA-like"/>
</dbReference>
<dbReference type="SUPFAM" id="SSF46785">
    <property type="entry name" value="Winged helix' DNA-binding domain"/>
    <property type="match status" value="1"/>
</dbReference>
<dbReference type="EMBL" id="PNQX01000001">
    <property type="protein sequence ID" value="PMQ21546.1"/>
    <property type="molecule type" value="Genomic_DNA"/>
</dbReference>
<evidence type="ECO:0000313" key="3">
    <source>
        <dbReference type="Proteomes" id="UP000235739"/>
    </source>
</evidence>
<dbReference type="GO" id="GO:0006950">
    <property type="term" value="P:response to stress"/>
    <property type="evidence" value="ECO:0007669"/>
    <property type="project" value="TreeGrafter"/>
</dbReference>
<name>A0A2N7S5Y5_9MICC</name>
<dbReference type="GeneID" id="303184626"/>
<dbReference type="PANTHER" id="PTHR33164">
    <property type="entry name" value="TRANSCRIPTIONAL REGULATOR, MARR FAMILY"/>
    <property type="match status" value="1"/>
</dbReference>
<dbReference type="Pfam" id="PF12802">
    <property type="entry name" value="MarR_2"/>
    <property type="match status" value="1"/>
</dbReference>
<evidence type="ECO:0000259" key="1">
    <source>
        <dbReference type="PROSITE" id="PS50995"/>
    </source>
</evidence>